<organism evidence="2">
    <name type="scientific">freshwater metagenome</name>
    <dbReference type="NCBI Taxonomy" id="449393"/>
    <lineage>
        <taxon>unclassified sequences</taxon>
        <taxon>metagenomes</taxon>
        <taxon>ecological metagenomes</taxon>
    </lineage>
</organism>
<protein>
    <submittedName>
        <fullName evidence="2">Unannotated protein</fullName>
    </submittedName>
</protein>
<keyword evidence="1" id="KW-1133">Transmembrane helix</keyword>
<proteinExistence type="predicted"/>
<name>A0A6J7SKH6_9ZZZZ</name>
<sequence length="153" mass="16940">MSSGAWRPTRALIRAIWLRVSSSKRMPRITESPVTHRPPASLATTSWLELCEACVSSALIAAIARSLLAIASILIIVVEVRTKISRTAINDFWRNCTRLVRYFIPLNQYSTRPLRIGSSTKRSEISANAKTINTRSVVSIQVEPSMSTAGRVT</sequence>
<reference evidence="2" key="1">
    <citation type="submission" date="2020-05" db="EMBL/GenBank/DDBJ databases">
        <authorList>
            <person name="Chiriac C."/>
            <person name="Salcher M."/>
            <person name="Ghai R."/>
            <person name="Kavagutti S V."/>
        </authorList>
    </citation>
    <scope>NUCLEOTIDE SEQUENCE</scope>
</reference>
<feature type="transmembrane region" description="Helical" evidence="1">
    <location>
        <begin position="55"/>
        <end position="78"/>
    </location>
</feature>
<gene>
    <name evidence="2" type="ORF">UFOPK4248_00495</name>
</gene>
<accession>A0A6J7SKH6</accession>
<dbReference type="AlphaFoldDB" id="A0A6J7SKH6"/>
<evidence type="ECO:0000313" key="2">
    <source>
        <dbReference type="EMBL" id="CAB5041765.1"/>
    </source>
</evidence>
<keyword evidence="1" id="KW-0812">Transmembrane</keyword>
<keyword evidence="1" id="KW-0472">Membrane</keyword>
<evidence type="ECO:0000256" key="1">
    <source>
        <dbReference type="SAM" id="Phobius"/>
    </source>
</evidence>
<dbReference type="EMBL" id="CAFBQB010000048">
    <property type="protein sequence ID" value="CAB5041765.1"/>
    <property type="molecule type" value="Genomic_DNA"/>
</dbReference>